<evidence type="ECO:0000313" key="2">
    <source>
        <dbReference type="EMBL" id="PJJ56058.1"/>
    </source>
</evidence>
<keyword evidence="3" id="KW-1185">Reference proteome</keyword>
<dbReference type="AlphaFoldDB" id="A0A0B2B2L2"/>
<feature type="region of interest" description="Disordered" evidence="1">
    <location>
        <begin position="110"/>
        <end position="139"/>
    </location>
</feature>
<comment type="caution">
    <text evidence="2">The sequence shown here is derived from an EMBL/GenBank/DDBJ whole genome shotgun (WGS) entry which is preliminary data.</text>
</comment>
<dbReference type="RefSeq" id="WP_039368658.1">
    <property type="nucleotide sequence ID" value="NZ_PGEZ01000001.1"/>
</dbReference>
<dbReference type="Proteomes" id="UP000230842">
    <property type="component" value="Unassembled WGS sequence"/>
</dbReference>
<feature type="compositionally biased region" description="Basic and acidic residues" evidence="1">
    <location>
        <begin position="27"/>
        <end position="38"/>
    </location>
</feature>
<reference evidence="2 3" key="1">
    <citation type="submission" date="2017-11" db="EMBL/GenBank/DDBJ databases">
        <title>Genomic Encyclopedia of Archaeal and Bacterial Type Strains, Phase II (KMG-II): From Individual Species to Whole Genera.</title>
        <authorList>
            <person name="Goeker M."/>
        </authorList>
    </citation>
    <scope>NUCLEOTIDE SEQUENCE [LARGE SCALE GENOMIC DNA]</scope>
    <source>
        <strain evidence="2 3">DSM 27763</strain>
    </source>
</reference>
<gene>
    <name evidence="2" type="ORF">CLV56_0262</name>
</gene>
<proteinExistence type="predicted"/>
<sequence length="139" mass="13796">MTAPPGGDAVGSLLEEAVKLARVLAEDAGRAGTEDTGRTDGTASAHERGTSAEEAGGGGGPAGPHTASSCALCPLCQLITLLREARPEVADHLASAAASLALALRGVVDSFSQPPGSGAGEHGRDRGVQDIDLEDGGWD</sequence>
<name>A0A0B2B2L2_9ACTN</name>
<dbReference type="OrthoDB" id="5244810at2"/>
<dbReference type="EMBL" id="PGEZ01000001">
    <property type="protein sequence ID" value="PJJ56058.1"/>
    <property type="molecule type" value="Genomic_DNA"/>
</dbReference>
<feature type="region of interest" description="Disordered" evidence="1">
    <location>
        <begin position="27"/>
        <end position="66"/>
    </location>
</feature>
<protein>
    <submittedName>
        <fullName evidence="2">Uncharacterized protein</fullName>
    </submittedName>
</protein>
<evidence type="ECO:0000313" key="3">
    <source>
        <dbReference type="Proteomes" id="UP000230842"/>
    </source>
</evidence>
<accession>A0A0B2B2L2</accession>
<organism evidence="2 3">
    <name type="scientific">Mumia flava</name>
    <dbReference type="NCBI Taxonomy" id="1348852"/>
    <lineage>
        <taxon>Bacteria</taxon>
        <taxon>Bacillati</taxon>
        <taxon>Actinomycetota</taxon>
        <taxon>Actinomycetes</taxon>
        <taxon>Propionibacteriales</taxon>
        <taxon>Nocardioidaceae</taxon>
        <taxon>Mumia</taxon>
    </lineage>
</organism>
<evidence type="ECO:0000256" key="1">
    <source>
        <dbReference type="SAM" id="MobiDB-lite"/>
    </source>
</evidence>